<proteinExistence type="predicted"/>
<dbReference type="SUPFAM" id="SSF56112">
    <property type="entry name" value="Protein kinase-like (PK-like)"/>
    <property type="match status" value="1"/>
</dbReference>
<dbReference type="Pfam" id="PF07714">
    <property type="entry name" value="PK_Tyr_Ser-Thr"/>
    <property type="match status" value="1"/>
</dbReference>
<protein>
    <submittedName>
        <fullName evidence="2">Phosphotyrosyl phosphatase activator</fullName>
    </submittedName>
</protein>
<dbReference type="AlphaFoldDB" id="A0A381EKK2"/>
<dbReference type="InterPro" id="IPR011009">
    <property type="entry name" value="Kinase-like_dom_sf"/>
</dbReference>
<sequence length="284" mass="33368">MMKRAISSFLLNFDKSYYYKDFTQKVSGLRFYAPEQMGLIDSTPSIKSDMYAFGLCMLKLLLDGFENCNILESYKSPKDLEAIYQAVLDQYELTDIENEILLLVKKCCCFEPESRISLSDLCKEILRLYNTAVPKNTYELRYENATTLKKYAENNDLDIDELDSIREHIQERITDHTAYIRQFEEEHNGKLKSKLEIAINDLVFICSVVKNTDSYLWVWQVRENEPTRIEKIATWGLKLRHNFVFTTKGYCAPKSCASNIATLKHELDYRFKLNKLEIEQKRLM</sequence>
<evidence type="ECO:0000313" key="3">
    <source>
        <dbReference type="Proteomes" id="UP000254161"/>
    </source>
</evidence>
<dbReference type="Gene3D" id="1.10.510.10">
    <property type="entry name" value="Transferase(Phosphotransferase) domain 1"/>
    <property type="match status" value="1"/>
</dbReference>
<feature type="domain" description="Protein kinase" evidence="1">
    <location>
        <begin position="1"/>
        <end position="129"/>
    </location>
</feature>
<dbReference type="PROSITE" id="PS50011">
    <property type="entry name" value="PROTEIN_KINASE_DOM"/>
    <property type="match status" value="1"/>
</dbReference>
<organism evidence="2 3">
    <name type="scientific">Campylobacter upsaliensis</name>
    <dbReference type="NCBI Taxonomy" id="28080"/>
    <lineage>
        <taxon>Bacteria</taxon>
        <taxon>Pseudomonadati</taxon>
        <taxon>Campylobacterota</taxon>
        <taxon>Epsilonproteobacteria</taxon>
        <taxon>Campylobacterales</taxon>
        <taxon>Campylobacteraceae</taxon>
        <taxon>Campylobacter</taxon>
    </lineage>
</organism>
<dbReference type="Proteomes" id="UP000254161">
    <property type="component" value="Unassembled WGS sequence"/>
</dbReference>
<accession>A0A381EKK2</accession>
<name>A0A381EKK2_CAMUP</name>
<dbReference type="RefSeq" id="WP_143297733.1">
    <property type="nucleotide sequence ID" value="NZ_JANKIR010000004.1"/>
</dbReference>
<reference evidence="2 3" key="1">
    <citation type="submission" date="2018-06" db="EMBL/GenBank/DDBJ databases">
        <authorList>
            <consortium name="Pathogen Informatics"/>
            <person name="Doyle S."/>
        </authorList>
    </citation>
    <scope>NUCLEOTIDE SEQUENCE [LARGE SCALE GENOMIC DNA]</scope>
    <source>
        <strain evidence="2 3">NCTC12264</strain>
    </source>
</reference>
<evidence type="ECO:0000313" key="2">
    <source>
        <dbReference type="EMBL" id="SUX27490.1"/>
    </source>
</evidence>
<evidence type="ECO:0000259" key="1">
    <source>
        <dbReference type="PROSITE" id="PS50011"/>
    </source>
</evidence>
<dbReference type="GO" id="GO:0004672">
    <property type="term" value="F:protein kinase activity"/>
    <property type="evidence" value="ECO:0007669"/>
    <property type="project" value="InterPro"/>
</dbReference>
<dbReference type="InterPro" id="IPR001245">
    <property type="entry name" value="Ser-Thr/Tyr_kinase_cat_dom"/>
</dbReference>
<dbReference type="InterPro" id="IPR000719">
    <property type="entry name" value="Prot_kinase_dom"/>
</dbReference>
<dbReference type="GO" id="GO:0005524">
    <property type="term" value="F:ATP binding"/>
    <property type="evidence" value="ECO:0007669"/>
    <property type="project" value="InterPro"/>
</dbReference>
<gene>
    <name evidence="2" type="ORF">NCTC12264_01735</name>
</gene>
<dbReference type="EMBL" id="UFUZ01000001">
    <property type="protein sequence ID" value="SUX27490.1"/>
    <property type="molecule type" value="Genomic_DNA"/>
</dbReference>